<dbReference type="SUPFAM" id="SSF51735">
    <property type="entry name" value="NAD(P)-binding Rossmann-fold domains"/>
    <property type="match status" value="1"/>
</dbReference>
<evidence type="ECO:0000313" key="9">
    <source>
        <dbReference type="Proteomes" id="UP000191988"/>
    </source>
</evidence>
<keyword evidence="6 8" id="KW-0560">Oxidoreductase</keyword>
<proteinExistence type="inferred from homology"/>
<keyword evidence="9" id="KW-1185">Reference proteome</keyword>
<keyword evidence="6" id="KW-0521">NADP</keyword>
<dbReference type="InterPro" id="IPR029903">
    <property type="entry name" value="RmlD-like-bd"/>
</dbReference>
<dbReference type="UniPathway" id="UPA00124"/>
<comment type="pathway">
    <text evidence="1 6">Carbohydrate biosynthesis; dTDP-L-rhamnose biosynthesis.</text>
</comment>
<dbReference type="CDD" id="cd05254">
    <property type="entry name" value="dTDP_HR_like_SDR_e"/>
    <property type="match status" value="1"/>
</dbReference>
<evidence type="ECO:0000256" key="2">
    <source>
        <dbReference type="ARBA" id="ARBA00010944"/>
    </source>
</evidence>
<accession>A0A1S7R205</accession>
<evidence type="ECO:0000256" key="5">
    <source>
        <dbReference type="ARBA" id="ARBA00048200"/>
    </source>
</evidence>
<dbReference type="GO" id="GO:0008831">
    <property type="term" value="F:dTDP-4-dehydrorhamnose reductase activity"/>
    <property type="evidence" value="ECO:0007669"/>
    <property type="project" value="UniProtKB-EC"/>
</dbReference>
<comment type="cofactor">
    <cofactor evidence="6">
        <name>Mg(2+)</name>
        <dbReference type="ChEBI" id="CHEBI:18420"/>
    </cofactor>
    <text evidence="6">Binds 1 Mg(2+) ion per monomer.</text>
</comment>
<dbReference type="GO" id="GO:0019305">
    <property type="term" value="P:dTDP-rhamnose biosynthetic process"/>
    <property type="evidence" value="ECO:0007669"/>
    <property type="project" value="UniProtKB-UniPathway"/>
</dbReference>
<comment type="function">
    <text evidence="6">Catalyzes the reduction of dTDP-6-deoxy-L-lyxo-4-hexulose to yield dTDP-L-rhamnose.</text>
</comment>
<dbReference type="PANTHER" id="PTHR10491:SF4">
    <property type="entry name" value="METHIONINE ADENOSYLTRANSFERASE 2 SUBUNIT BETA"/>
    <property type="match status" value="1"/>
</dbReference>
<dbReference type="Gene3D" id="3.90.25.10">
    <property type="entry name" value="UDP-galactose 4-epimerase, domain 1"/>
    <property type="match status" value="1"/>
</dbReference>
<sequence length="299" mass="32109">MSQRLLVTGIHGQIAMALAERAVLNGSFEIVALGRPQLDLADPSTVGAAIEMASPDIIVSAAAHTAVDQAESEEELATRINSLSAGEIAKAAHRLGVPVIQISTDYVFDGQKSTPYLEDDPVAPVGVYGRSKLAGEIAVRAATDEHVILRTAWVYSPFGKNFLKTMLRLAETRENLSVVDDQIGNPTSALDIADGILTVASNLLSDQSRRLRGTFHMSGSGAASWADFAEEIFSHARLQNGPFATVTRIATSDYPTPAKRPANSRLDCSRLRDLHGIVLPNWQSSTAQIVERLIAELRA</sequence>
<dbReference type="AlphaFoldDB" id="A0A1S7R205"/>
<gene>
    <name evidence="8" type="primary">rfbD</name>
    <name evidence="8" type="ORF">AGR3A_Lc120048</name>
</gene>
<dbReference type="STRING" id="1183432.AGR3A_Lc120048"/>
<dbReference type="RefSeq" id="WP_046799786.1">
    <property type="nucleotide sequence ID" value="NZ_LT009724.1"/>
</dbReference>
<evidence type="ECO:0000259" key="7">
    <source>
        <dbReference type="Pfam" id="PF04321"/>
    </source>
</evidence>
<evidence type="ECO:0000256" key="6">
    <source>
        <dbReference type="RuleBase" id="RU364082"/>
    </source>
</evidence>
<comment type="catalytic activity">
    <reaction evidence="5 6">
        <text>dTDP-beta-L-rhamnose + NADP(+) = dTDP-4-dehydro-beta-L-rhamnose + NADPH + H(+)</text>
        <dbReference type="Rhea" id="RHEA:21796"/>
        <dbReference type="ChEBI" id="CHEBI:15378"/>
        <dbReference type="ChEBI" id="CHEBI:57510"/>
        <dbReference type="ChEBI" id="CHEBI:57783"/>
        <dbReference type="ChEBI" id="CHEBI:58349"/>
        <dbReference type="ChEBI" id="CHEBI:62830"/>
        <dbReference type="EC" id="1.1.1.133"/>
    </reaction>
</comment>
<feature type="domain" description="RmlD-like substrate binding" evidence="7">
    <location>
        <begin position="4"/>
        <end position="293"/>
    </location>
</feature>
<dbReference type="InterPro" id="IPR036291">
    <property type="entry name" value="NAD(P)-bd_dom_sf"/>
</dbReference>
<name>A0A1S7R205_9HYPH</name>
<comment type="similarity">
    <text evidence="2 6">Belongs to the dTDP-4-dehydrorhamnose reductase family.</text>
</comment>
<dbReference type="InterPro" id="IPR005913">
    <property type="entry name" value="dTDP_dehydrorham_reduct"/>
</dbReference>
<dbReference type="PANTHER" id="PTHR10491">
    <property type="entry name" value="DTDP-4-DEHYDRORHAMNOSE REDUCTASE"/>
    <property type="match status" value="1"/>
</dbReference>
<dbReference type="EC" id="1.1.1.133" evidence="3 6"/>
<reference evidence="9" key="1">
    <citation type="submission" date="2016-01" db="EMBL/GenBank/DDBJ databases">
        <authorList>
            <person name="Regsiter A."/>
            <person name="william w."/>
        </authorList>
    </citation>
    <scope>NUCLEOTIDE SEQUENCE [LARGE SCALE GENOMIC DNA]</scope>
    <source>
        <strain evidence="9">CFBP 6623</strain>
    </source>
</reference>
<evidence type="ECO:0000256" key="4">
    <source>
        <dbReference type="ARBA" id="ARBA00017099"/>
    </source>
</evidence>
<dbReference type="Pfam" id="PF04321">
    <property type="entry name" value="RmlD_sub_bind"/>
    <property type="match status" value="1"/>
</dbReference>
<dbReference type="Gene3D" id="3.40.50.720">
    <property type="entry name" value="NAD(P)-binding Rossmann-like Domain"/>
    <property type="match status" value="1"/>
</dbReference>
<dbReference type="NCBIfam" id="TIGR01214">
    <property type="entry name" value="rmlD"/>
    <property type="match status" value="1"/>
</dbReference>
<dbReference type="EMBL" id="FBWK01000048">
    <property type="protein sequence ID" value="CUX45710.1"/>
    <property type="molecule type" value="Genomic_DNA"/>
</dbReference>
<evidence type="ECO:0000256" key="1">
    <source>
        <dbReference type="ARBA" id="ARBA00004781"/>
    </source>
</evidence>
<dbReference type="Proteomes" id="UP000191988">
    <property type="component" value="Unassembled WGS sequence"/>
</dbReference>
<evidence type="ECO:0000256" key="3">
    <source>
        <dbReference type="ARBA" id="ARBA00012929"/>
    </source>
</evidence>
<evidence type="ECO:0000313" key="8">
    <source>
        <dbReference type="EMBL" id="CUX45710.1"/>
    </source>
</evidence>
<protein>
    <recommendedName>
        <fullName evidence="4 6">dTDP-4-dehydrorhamnose reductase</fullName>
        <ecNumber evidence="3 6">1.1.1.133</ecNumber>
    </recommendedName>
</protein>
<organism evidence="8 9">
    <name type="scientific">Agrobacterium tomkonis CFBP 6623</name>
    <dbReference type="NCBI Taxonomy" id="1183432"/>
    <lineage>
        <taxon>Bacteria</taxon>
        <taxon>Pseudomonadati</taxon>
        <taxon>Pseudomonadota</taxon>
        <taxon>Alphaproteobacteria</taxon>
        <taxon>Hyphomicrobiales</taxon>
        <taxon>Rhizobiaceae</taxon>
        <taxon>Rhizobium/Agrobacterium group</taxon>
        <taxon>Agrobacterium</taxon>
        <taxon>Agrobacterium tumefaciens complex</taxon>
    </lineage>
</organism>